<evidence type="ECO:0000313" key="2">
    <source>
        <dbReference type="EMBL" id="GHA24416.1"/>
    </source>
</evidence>
<reference evidence="3" key="1">
    <citation type="journal article" date="2019" name="Int. J. Syst. Evol. Microbiol.">
        <title>The Global Catalogue of Microorganisms (GCM) 10K type strain sequencing project: providing services to taxonomists for standard genome sequencing and annotation.</title>
        <authorList>
            <consortium name="The Broad Institute Genomics Platform"/>
            <consortium name="The Broad Institute Genome Sequencing Center for Infectious Disease"/>
            <person name="Wu L."/>
            <person name="Ma J."/>
        </authorList>
    </citation>
    <scope>NUCLEOTIDE SEQUENCE [LARGE SCALE GENOMIC DNA]</scope>
    <source>
        <strain evidence="3">JCM 4733</strain>
    </source>
</reference>
<keyword evidence="3" id="KW-1185">Reference proteome</keyword>
<dbReference type="EMBL" id="BMVN01000009">
    <property type="protein sequence ID" value="GHA24416.1"/>
    <property type="molecule type" value="Genomic_DNA"/>
</dbReference>
<evidence type="ECO:0000313" key="3">
    <source>
        <dbReference type="Proteomes" id="UP000653644"/>
    </source>
</evidence>
<accession>A0ABQ3CPF9</accession>
<gene>
    <name evidence="2" type="ORF">GCM10010345_31580</name>
</gene>
<evidence type="ECO:0000256" key="1">
    <source>
        <dbReference type="SAM" id="SignalP"/>
    </source>
</evidence>
<dbReference type="Proteomes" id="UP000653644">
    <property type="component" value="Unassembled WGS sequence"/>
</dbReference>
<evidence type="ECO:0008006" key="4">
    <source>
        <dbReference type="Google" id="ProtNLM"/>
    </source>
</evidence>
<proteinExistence type="predicted"/>
<organism evidence="2 3">
    <name type="scientific">Streptomyces canarius</name>
    <dbReference type="NCBI Taxonomy" id="285453"/>
    <lineage>
        <taxon>Bacteria</taxon>
        <taxon>Bacillati</taxon>
        <taxon>Actinomycetota</taxon>
        <taxon>Actinomycetes</taxon>
        <taxon>Kitasatosporales</taxon>
        <taxon>Streptomycetaceae</taxon>
        <taxon>Streptomyces</taxon>
    </lineage>
</organism>
<name>A0ABQ3CPF9_9ACTN</name>
<keyword evidence="1" id="KW-0732">Signal</keyword>
<feature type="chain" id="PRO_5047438688" description="Pectate lyase" evidence="1">
    <location>
        <begin position="30"/>
        <end position="84"/>
    </location>
</feature>
<protein>
    <recommendedName>
        <fullName evidence="4">Pectate lyase</fullName>
    </recommendedName>
</protein>
<sequence length="84" mass="8545">MKFHPRRTIRVLLPALTAGLALTALPAQAASTLTNGGSSDANAGNWINVDDLTFTSGTTGTTVHGADISSLAKSEAKGGVYKTS</sequence>
<feature type="signal peptide" evidence="1">
    <location>
        <begin position="1"/>
        <end position="29"/>
    </location>
</feature>
<comment type="caution">
    <text evidence="2">The sequence shown here is derived from an EMBL/GenBank/DDBJ whole genome shotgun (WGS) entry which is preliminary data.</text>
</comment>